<evidence type="ECO:0000256" key="5">
    <source>
        <dbReference type="PROSITE-ProRule" id="PRU00723"/>
    </source>
</evidence>
<dbReference type="PROSITE" id="PS50103">
    <property type="entry name" value="ZF_C3H1"/>
    <property type="match status" value="3"/>
</dbReference>
<keyword evidence="9" id="KW-1185">Reference proteome</keyword>
<keyword evidence="3 5" id="KW-0862">Zinc</keyword>
<dbReference type="PANTHER" id="PTHR12506:SF41">
    <property type="entry name" value="ZINC FINGER CCCH DOMAIN-CONTAINING PROTEIN 58"/>
    <property type="match status" value="1"/>
</dbReference>
<feature type="domain" description="C3H1-type" evidence="7">
    <location>
        <begin position="89"/>
        <end position="117"/>
    </location>
</feature>
<feature type="domain" description="C3H1-type" evidence="7">
    <location>
        <begin position="43"/>
        <end position="71"/>
    </location>
</feature>
<dbReference type="InterPro" id="IPR036855">
    <property type="entry name" value="Znf_CCCH_sf"/>
</dbReference>
<evidence type="ECO:0000256" key="6">
    <source>
        <dbReference type="SAM" id="MobiDB-lite"/>
    </source>
</evidence>
<feature type="domain" description="C3H1-type" evidence="7">
    <location>
        <begin position="132"/>
        <end position="160"/>
    </location>
</feature>
<dbReference type="SMART" id="SM00356">
    <property type="entry name" value="ZnF_C3H1"/>
    <property type="match status" value="4"/>
</dbReference>
<dbReference type="GO" id="GO:0003677">
    <property type="term" value="F:DNA binding"/>
    <property type="evidence" value="ECO:0007669"/>
    <property type="project" value="UniProtKB-KW"/>
</dbReference>
<dbReference type="GO" id="GO:0003729">
    <property type="term" value="F:mRNA binding"/>
    <property type="evidence" value="ECO:0007669"/>
    <property type="project" value="UniProtKB-ARBA"/>
</dbReference>
<reference evidence="9" key="1">
    <citation type="journal article" date="2017" name="Nat. Commun.">
        <title>The asparagus genome sheds light on the origin and evolution of a young Y chromosome.</title>
        <authorList>
            <person name="Harkess A."/>
            <person name="Zhou J."/>
            <person name="Xu C."/>
            <person name="Bowers J.E."/>
            <person name="Van der Hulst R."/>
            <person name="Ayyampalayam S."/>
            <person name="Mercati F."/>
            <person name="Riccardi P."/>
            <person name="McKain M.R."/>
            <person name="Kakrana A."/>
            <person name="Tang H."/>
            <person name="Ray J."/>
            <person name="Groenendijk J."/>
            <person name="Arikit S."/>
            <person name="Mathioni S.M."/>
            <person name="Nakano M."/>
            <person name="Shan H."/>
            <person name="Telgmann-Rauber A."/>
            <person name="Kanno A."/>
            <person name="Yue Z."/>
            <person name="Chen H."/>
            <person name="Li W."/>
            <person name="Chen Y."/>
            <person name="Xu X."/>
            <person name="Zhang Y."/>
            <person name="Luo S."/>
            <person name="Chen H."/>
            <person name="Gao J."/>
            <person name="Mao Z."/>
            <person name="Pires J.C."/>
            <person name="Luo M."/>
            <person name="Kudrna D."/>
            <person name="Wing R.A."/>
            <person name="Meyers B.C."/>
            <person name="Yi K."/>
            <person name="Kong H."/>
            <person name="Lavrijsen P."/>
            <person name="Sunseri F."/>
            <person name="Falavigna A."/>
            <person name="Ye Y."/>
            <person name="Leebens-Mack J.H."/>
            <person name="Chen G."/>
        </authorList>
    </citation>
    <scope>NUCLEOTIDE SEQUENCE [LARGE SCALE GENOMIC DNA]</scope>
    <source>
        <strain evidence="9">cv. DH0086</strain>
    </source>
</reference>
<dbReference type="Pfam" id="PF14608">
    <property type="entry name" value="zf-CCCH_2"/>
    <property type="match status" value="1"/>
</dbReference>
<organism evidence="8 9">
    <name type="scientific">Asparagus officinalis</name>
    <name type="common">Garden asparagus</name>
    <dbReference type="NCBI Taxonomy" id="4686"/>
    <lineage>
        <taxon>Eukaryota</taxon>
        <taxon>Viridiplantae</taxon>
        <taxon>Streptophyta</taxon>
        <taxon>Embryophyta</taxon>
        <taxon>Tracheophyta</taxon>
        <taxon>Spermatophyta</taxon>
        <taxon>Magnoliopsida</taxon>
        <taxon>Liliopsida</taxon>
        <taxon>Asparagales</taxon>
        <taxon>Asparagaceae</taxon>
        <taxon>Asparagoideae</taxon>
        <taxon>Asparagus</taxon>
    </lineage>
</organism>
<dbReference type="Gramene" id="ONK62979">
    <property type="protein sequence ID" value="ONK62979"/>
    <property type="gene ID" value="A4U43_C07F10140"/>
</dbReference>
<dbReference type="Proteomes" id="UP000243459">
    <property type="component" value="Chromosome 7"/>
</dbReference>
<proteinExistence type="predicted"/>
<name>A0A5P1EDU6_ASPOF</name>
<dbReference type="AlphaFoldDB" id="A0A5P1EDU6"/>
<evidence type="ECO:0000256" key="2">
    <source>
        <dbReference type="ARBA" id="ARBA00022771"/>
    </source>
</evidence>
<keyword evidence="4" id="KW-0238">DNA-binding</keyword>
<feature type="zinc finger region" description="C3H1-type" evidence="5">
    <location>
        <begin position="43"/>
        <end position="71"/>
    </location>
</feature>
<evidence type="ECO:0000256" key="1">
    <source>
        <dbReference type="ARBA" id="ARBA00022723"/>
    </source>
</evidence>
<dbReference type="SUPFAM" id="SSF90229">
    <property type="entry name" value="CCCH zinc finger"/>
    <property type="match status" value="3"/>
</dbReference>
<gene>
    <name evidence="8" type="ORF">A4U43_C07F10140</name>
</gene>
<evidence type="ECO:0000313" key="9">
    <source>
        <dbReference type="Proteomes" id="UP000243459"/>
    </source>
</evidence>
<dbReference type="OMA" id="PRMEASQ"/>
<dbReference type="InterPro" id="IPR000571">
    <property type="entry name" value="Znf_CCCH"/>
</dbReference>
<dbReference type="GO" id="GO:0008270">
    <property type="term" value="F:zinc ion binding"/>
    <property type="evidence" value="ECO:0007669"/>
    <property type="project" value="UniProtKB-KW"/>
</dbReference>
<keyword evidence="2 5" id="KW-0863">Zinc-finger</keyword>
<dbReference type="Gene3D" id="2.30.30.1190">
    <property type="match status" value="1"/>
</dbReference>
<evidence type="ECO:0000313" key="8">
    <source>
        <dbReference type="EMBL" id="ONK62979.1"/>
    </source>
</evidence>
<dbReference type="PANTHER" id="PTHR12506">
    <property type="entry name" value="PROTEIN PHOSPHATASE RELATED"/>
    <property type="match status" value="1"/>
</dbReference>
<dbReference type="InterPro" id="IPR050974">
    <property type="entry name" value="Plant_ZF_CCCH"/>
</dbReference>
<dbReference type="Gene3D" id="4.10.1000.10">
    <property type="entry name" value="Zinc finger, CCCH-type"/>
    <property type="match status" value="1"/>
</dbReference>
<accession>A0A5P1EDU6</accession>
<feature type="zinc finger region" description="C3H1-type" evidence="5">
    <location>
        <begin position="132"/>
        <end position="160"/>
    </location>
</feature>
<dbReference type="Pfam" id="PF00642">
    <property type="entry name" value="zf-CCCH"/>
    <property type="match status" value="2"/>
</dbReference>
<feature type="region of interest" description="Disordered" evidence="6">
    <location>
        <begin position="1"/>
        <end position="26"/>
    </location>
</feature>
<keyword evidence="1 5" id="KW-0479">Metal-binding</keyword>
<evidence type="ECO:0000256" key="3">
    <source>
        <dbReference type="ARBA" id="ARBA00022833"/>
    </source>
</evidence>
<evidence type="ECO:0000259" key="7">
    <source>
        <dbReference type="PROSITE" id="PS50103"/>
    </source>
</evidence>
<protein>
    <recommendedName>
        <fullName evidence="7">C3H1-type domain-containing protein</fullName>
    </recommendedName>
</protein>
<sequence>MVRFSRSAAVDGIHPDPSTGLEGSMGRLGLGSNSSEDWVYPERPGEQDCSFFIRNGCCAFGGRCRYNHPRDRCVESNAAKLGGSEYPERVGQPVCEFFLKTGKCRFGPLCKYHHPKHGVGSVLLNNSGYPLRQGERECSYYVKTGQCKFGSACKFDHPQPISPSIQSPPPATYPMVQPPFVPPSQPYPSLPSWQVGNPSISPTSCMPGFYGPILVSPSIVPVPGWSPYEQPVSPVVYPCGQQMVQAGLSYPVHYQSSPTSAYPGPYLPISSSTRPSSVHQKVPEGQGKTVCQYYMKTGICGLGFCDPEAVRWSESCLIFILIPDLVYLQPFGAYTVDV</sequence>
<feature type="zinc finger region" description="C3H1-type" evidence="5">
    <location>
        <begin position="89"/>
        <end position="117"/>
    </location>
</feature>
<dbReference type="EMBL" id="CM007387">
    <property type="protein sequence ID" value="ONK62979.1"/>
    <property type="molecule type" value="Genomic_DNA"/>
</dbReference>
<evidence type="ECO:0000256" key="4">
    <source>
        <dbReference type="ARBA" id="ARBA00023125"/>
    </source>
</evidence>